<name>A0A8S5MIY4_9CAUD</name>
<accession>A0A8S5MIY4</accession>
<evidence type="ECO:0000313" key="1">
    <source>
        <dbReference type="EMBL" id="DAD81859.1"/>
    </source>
</evidence>
<protein>
    <submittedName>
        <fullName evidence="1">Uncharacterized protein</fullName>
    </submittedName>
</protein>
<dbReference type="EMBL" id="BK014908">
    <property type="protein sequence ID" value="DAD81859.1"/>
    <property type="molecule type" value="Genomic_DNA"/>
</dbReference>
<organism evidence="1">
    <name type="scientific">Siphoviridae sp. ctvyM23</name>
    <dbReference type="NCBI Taxonomy" id="2826514"/>
    <lineage>
        <taxon>Viruses</taxon>
        <taxon>Duplodnaviria</taxon>
        <taxon>Heunggongvirae</taxon>
        <taxon>Uroviricota</taxon>
        <taxon>Caudoviricetes</taxon>
    </lineage>
</organism>
<reference evidence="1" key="1">
    <citation type="journal article" date="2021" name="Proc. Natl. Acad. Sci. U.S.A.">
        <title>A Catalog of Tens of Thousands of Viruses from Human Metagenomes Reveals Hidden Associations with Chronic Diseases.</title>
        <authorList>
            <person name="Tisza M.J."/>
            <person name="Buck C.B."/>
        </authorList>
    </citation>
    <scope>NUCLEOTIDE SEQUENCE</scope>
    <source>
        <strain evidence="1">CtvyM23</strain>
    </source>
</reference>
<proteinExistence type="predicted"/>
<sequence length="68" mass="7853">MSNLCNSHNIQLSNIEIYILSLILEHIDFELELELKGGTKVSLSDIKEKVIQKLKEAQELKEVKEDEQ</sequence>